<keyword evidence="1" id="KW-0732">Signal</keyword>
<name>A0A840WHC7_9RHOB</name>
<accession>A0A840WHC7</accession>
<evidence type="ECO:0000256" key="1">
    <source>
        <dbReference type="SAM" id="SignalP"/>
    </source>
</evidence>
<evidence type="ECO:0000313" key="3">
    <source>
        <dbReference type="Proteomes" id="UP000553766"/>
    </source>
</evidence>
<comment type="caution">
    <text evidence="2">The sequence shown here is derived from an EMBL/GenBank/DDBJ whole genome shotgun (WGS) entry which is preliminary data.</text>
</comment>
<dbReference type="EMBL" id="JACIJS010000001">
    <property type="protein sequence ID" value="MBB5514519.1"/>
    <property type="molecule type" value="Genomic_DNA"/>
</dbReference>
<feature type="chain" id="PRO_5032862097" evidence="1">
    <location>
        <begin position="28"/>
        <end position="68"/>
    </location>
</feature>
<dbReference type="RefSeq" id="WP_184008157.1">
    <property type="nucleotide sequence ID" value="NZ_JACIJS010000001.1"/>
</dbReference>
<keyword evidence="3" id="KW-1185">Reference proteome</keyword>
<protein>
    <submittedName>
        <fullName evidence="2">Uncharacterized protein</fullName>
    </submittedName>
</protein>
<dbReference type="AlphaFoldDB" id="A0A840WHC7"/>
<sequence length="68" mass="6802">MTSLSKATAILATAAFAATLVPSIASAQAMGRDSASCTQLEMSVQVTGAECGTLSLAELAARKIALDN</sequence>
<organism evidence="2 3">
    <name type="scientific">Rubricella aquisinus</name>
    <dbReference type="NCBI Taxonomy" id="2028108"/>
    <lineage>
        <taxon>Bacteria</taxon>
        <taxon>Pseudomonadati</taxon>
        <taxon>Pseudomonadota</taxon>
        <taxon>Alphaproteobacteria</taxon>
        <taxon>Rhodobacterales</taxon>
        <taxon>Paracoccaceae</taxon>
        <taxon>Rubricella</taxon>
    </lineage>
</organism>
<gene>
    <name evidence="2" type="ORF">FHS89_000517</name>
</gene>
<evidence type="ECO:0000313" key="2">
    <source>
        <dbReference type="EMBL" id="MBB5514519.1"/>
    </source>
</evidence>
<proteinExistence type="predicted"/>
<feature type="signal peptide" evidence="1">
    <location>
        <begin position="1"/>
        <end position="27"/>
    </location>
</feature>
<dbReference type="Proteomes" id="UP000553766">
    <property type="component" value="Unassembled WGS sequence"/>
</dbReference>
<reference evidence="2 3" key="1">
    <citation type="submission" date="2020-08" db="EMBL/GenBank/DDBJ databases">
        <title>Genomic Encyclopedia of Type Strains, Phase IV (KMG-IV): sequencing the most valuable type-strain genomes for metagenomic binning, comparative biology and taxonomic classification.</title>
        <authorList>
            <person name="Goeker M."/>
        </authorList>
    </citation>
    <scope>NUCLEOTIDE SEQUENCE [LARGE SCALE GENOMIC DNA]</scope>
    <source>
        <strain evidence="2 3">DSM 103377</strain>
    </source>
</reference>